<organism evidence="5 6">
    <name type="scientific">Paenarthrobacter nitroguajacolicus</name>
    <name type="common">Arthrobacter nitroguajacolicus</name>
    <dbReference type="NCBI Taxonomy" id="211146"/>
    <lineage>
        <taxon>Bacteria</taxon>
        <taxon>Bacillati</taxon>
        <taxon>Actinomycetota</taxon>
        <taxon>Actinomycetes</taxon>
        <taxon>Micrococcales</taxon>
        <taxon>Micrococcaceae</taxon>
        <taxon>Paenarthrobacter</taxon>
    </lineage>
</organism>
<reference evidence="5 6" key="1">
    <citation type="submission" date="2019-07" db="EMBL/GenBank/DDBJ databases">
        <title>Diversity of Bacteria from Kongsfjorden, Arctic.</title>
        <authorList>
            <person name="Yu Y."/>
        </authorList>
    </citation>
    <scope>NUCLEOTIDE SEQUENCE [LARGE SCALE GENOMIC DNA]</scope>
    <source>
        <strain evidence="5 6">SM1928</strain>
    </source>
</reference>
<dbReference type="RefSeq" id="WP_144648885.1">
    <property type="nucleotide sequence ID" value="NZ_VNFK01000004.1"/>
</dbReference>
<evidence type="ECO:0000256" key="1">
    <source>
        <dbReference type="ARBA" id="ARBA00023015"/>
    </source>
</evidence>
<dbReference type="SUPFAM" id="SSF46785">
    <property type="entry name" value="Winged helix' DNA-binding domain"/>
    <property type="match status" value="1"/>
</dbReference>
<dbReference type="InterPro" id="IPR011711">
    <property type="entry name" value="GntR_C"/>
</dbReference>
<dbReference type="GeneID" id="79882708"/>
<protein>
    <submittedName>
        <fullName evidence="5">GntR family transcriptional regulator</fullName>
    </submittedName>
</protein>
<comment type="caution">
    <text evidence="5">The sequence shown here is derived from an EMBL/GenBank/DDBJ whole genome shotgun (WGS) entry which is preliminary data.</text>
</comment>
<sequence>MAATKRRFALEGRPTAQLIADHLREQIVRGTIRPGQQINESLVASQLNTSRGPLREALQRLCQEGILIYRRNYGVFVLKIEPEDLREIYSARETIESAAACILLDRGPGSVLHAIEILKKIVGGMAKHAADSNWEAIAGLDMQFHSSFVAAAGNSRLDRIYTSLATESRMCILNLEVSYPKMEVLVEEHQNILDLLEAGDREGLLASIRRHIQKAAEHLIAAQERQDSPLGRTS</sequence>
<dbReference type="Gene3D" id="1.10.10.10">
    <property type="entry name" value="Winged helix-like DNA-binding domain superfamily/Winged helix DNA-binding domain"/>
    <property type="match status" value="1"/>
</dbReference>
<dbReference type="EMBL" id="VNFK01000004">
    <property type="protein sequence ID" value="TVU64723.1"/>
    <property type="molecule type" value="Genomic_DNA"/>
</dbReference>
<dbReference type="InterPro" id="IPR036388">
    <property type="entry name" value="WH-like_DNA-bd_sf"/>
</dbReference>
<dbReference type="GO" id="GO:0003677">
    <property type="term" value="F:DNA binding"/>
    <property type="evidence" value="ECO:0007669"/>
    <property type="project" value="UniProtKB-KW"/>
</dbReference>
<dbReference type="Pfam" id="PF07729">
    <property type="entry name" value="FCD"/>
    <property type="match status" value="1"/>
</dbReference>
<dbReference type="Pfam" id="PF00392">
    <property type="entry name" value="GntR"/>
    <property type="match status" value="1"/>
</dbReference>
<evidence type="ECO:0000256" key="3">
    <source>
        <dbReference type="ARBA" id="ARBA00023163"/>
    </source>
</evidence>
<dbReference type="Proteomes" id="UP000316500">
    <property type="component" value="Unassembled WGS sequence"/>
</dbReference>
<keyword evidence="3" id="KW-0804">Transcription</keyword>
<dbReference type="SUPFAM" id="SSF48008">
    <property type="entry name" value="GntR ligand-binding domain-like"/>
    <property type="match status" value="1"/>
</dbReference>
<dbReference type="PANTHER" id="PTHR43537">
    <property type="entry name" value="TRANSCRIPTIONAL REGULATOR, GNTR FAMILY"/>
    <property type="match status" value="1"/>
</dbReference>
<dbReference type="InterPro" id="IPR008920">
    <property type="entry name" value="TF_FadR/GntR_C"/>
</dbReference>
<accession>A0A558H6H9</accession>
<proteinExistence type="predicted"/>
<dbReference type="InterPro" id="IPR000524">
    <property type="entry name" value="Tscrpt_reg_HTH_GntR"/>
</dbReference>
<evidence type="ECO:0000313" key="5">
    <source>
        <dbReference type="EMBL" id="TVU64723.1"/>
    </source>
</evidence>
<evidence type="ECO:0000259" key="4">
    <source>
        <dbReference type="PROSITE" id="PS50949"/>
    </source>
</evidence>
<feature type="domain" description="HTH gntR-type" evidence="4">
    <location>
        <begin position="13"/>
        <end position="80"/>
    </location>
</feature>
<dbReference type="SMART" id="SM00895">
    <property type="entry name" value="FCD"/>
    <property type="match status" value="1"/>
</dbReference>
<keyword evidence="2" id="KW-0238">DNA-binding</keyword>
<dbReference type="InterPro" id="IPR036390">
    <property type="entry name" value="WH_DNA-bd_sf"/>
</dbReference>
<name>A0A558H6H9_PAENT</name>
<dbReference type="PROSITE" id="PS50949">
    <property type="entry name" value="HTH_GNTR"/>
    <property type="match status" value="1"/>
</dbReference>
<dbReference type="Gene3D" id="1.20.120.530">
    <property type="entry name" value="GntR ligand-binding domain-like"/>
    <property type="match status" value="1"/>
</dbReference>
<gene>
    <name evidence="5" type="ORF">FQP90_06565</name>
</gene>
<dbReference type="GO" id="GO:0003700">
    <property type="term" value="F:DNA-binding transcription factor activity"/>
    <property type="evidence" value="ECO:0007669"/>
    <property type="project" value="InterPro"/>
</dbReference>
<dbReference type="SMART" id="SM00345">
    <property type="entry name" value="HTH_GNTR"/>
    <property type="match status" value="1"/>
</dbReference>
<evidence type="ECO:0000256" key="2">
    <source>
        <dbReference type="ARBA" id="ARBA00023125"/>
    </source>
</evidence>
<dbReference type="PANTHER" id="PTHR43537:SF5">
    <property type="entry name" value="UXU OPERON TRANSCRIPTIONAL REGULATOR"/>
    <property type="match status" value="1"/>
</dbReference>
<dbReference type="CDD" id="cd07377">
    <property type="entry name" value="WHTH_GntR"/>
    <property type="match status" value="1"/>
</dbReference>
<dbReference type="AlphaFoldDB" id="A0A558H6H9"/>
<keyword evidence="1" id="KW-0805">Transcription regulation</keyword>
<evidence type="ECO:0000313" key="6">
    <source>
        <dbReference type="Proteomes" id="UP000316500"/>
    </source>
</evidence>
<dbReference type="OrthoDB" id="9816161at2"/>